<feature type="region of interest" description="Disordered" evidence="2">
    <location>
        <begin position="352"/>
        <end position="378"/>
    </location>
</feature>
<evidence type="ECO:0000256" key="1">
    <source>
        <dbReference type="SAM" id="Coils"/>
    </source>
</evidence>
<keyword evidence="1" id="KW-0175">Coiled coil</keyword>
<feature type="coiled-coil region" evidence="1">
    <location>
        <begin position="90"/>
        <end position="117"/>
    </location>
</feature>
<proteinExistence type="predicted"/>
<keyword evidence="4" id="KW-1185">Reference proteome</keyword>
<evidence type="ECO:0000313" key="3">
    <source>
        <dbReference type="EMBL" id="CAG5099894.1"/>
    </source>
</evidence>
<gene>
    <name evidence="3" type="ORF">OKIOD_LOCUS8296</name>
</gene>
<evidence type="ECO:0000256" key="2">
    <source>
        <dbReference type="SAM" id="MobiDB-lite"/>
    </source>
</evidence>
<dbReference type="InterPro" id="IPR045167">
    <property type="entry name" value="Hobbit"/>
</dbReference>
<sequence>MSYCPIPGNVDIPPISPEEVLRDSRTFNREKTINTLTVSQKQMEIWTTDQQYLLALDIVNNLFLHVEPGIKERLTLKMLSKRFHLQLVEDQTVENKVEELREKLRDQAMEIQARIREDLDCVRSLEHELYTLCCSNEDDDSDDEELKQLISETEDQVNDKKDVLNIRSEEMAVMVSLAKETHLKQQLLSEDIGKDSERQTRRTHFIFHEVKWKLVSVEASPNILASIQPKGIANFVMKNFEYRSVASVDSDLHEKSNQNHHSHEFKIGDFELSNLLENQKFQTILRPQVRIAPSNLASIRVFCKVRPPVGGIPVKERIELNILPLHITVTNTFYRAFRNFFFPDPSLDTVSVSKPASPKTLRKEADSKSEAGSDRKSRLFSKFRRSSPTLEKQSSLSEIYSSSLPSFDDHGAKIMADRARNNQTFHHIQIPKVPLTVSYHSDCRTNKVRVPSLDNMRLDIPCIEYKNKTWTWQDLASNIKNSCQKVLMQQGTAFQQKVLKVKDRKNKNEKELPSPEDNLSTKKLDLLFPQKQKKGLFNRKKKS</sequence>
<reference evidence="3 4" key="1">
    <citation type="submission" date="2021-04" db="EMBL/GenBank/DDBJ databases">
        <authorList>
            <person name="Bliznina A."/>
        </authorList>
    </citation>
    <scope>NUCLEOTIDE SEQUENCE [LARGE SCALE GENOMIC DNA]</scope>
</reference>
<feature type="region of interest" description="Disordered" evidence="2">
    <location>
        <begin position="502"/>
        <end position="524"/>
    </location>
</feature>
<feature type="compositionally biased region" description="Basic and acidic residues" evidence="2">
    <location>
        <begin position="361"/>
        <end position="377"/>
    </location>
</feature>
<dbReference type="Proteomes" id="UP001158576">
    <property type="component" value="Chromosome XSR"/>
</dbReference>
<evidence type="ECO:0000313" key="4">
    <source>
        <dbReference type="Proteomes" id="UP001158576"/>
    </source>
</evidence>
<dbReference type="PANTHER" id="PTHR15678">
    <property type="entry name" value="ANTIGEN MLAA-22-RELATED"/>
    <property type="match status" value="1"/>
</dbReference>
<name>A0ABN7SPC9_OIKDI</name>
<protein>
    <submittedName>
        <fullName evidence="3">Oidioi.mRNA.OKI2018_I69.XSR.g16738.t1.cds</fullName>
    </submittedName>
</protein>
<dbReference type="Pfam" id="PF10344">
    <property type="entry name" value="Hobbit"/>
    <property type="match status" value="1"/>
</dbReference>
<accession>A0ABN7SPC9</accession>
<dbReference type="PANTHER" id="PTHR15678:SF6">
    <property type="entry name" value="BRIDGE-LIKE LIPID TRANSFER PROTEIN FAMILY MEMBER 2"/>
    <property type="match status" value="1"/>
</dbReference>
<feature type="compositionally biased region" description="Basic and acidic residues" evidence="2">
    <location>
        <begin position="506"/>
        <end position="524"/>
    </location>
</feature>
<dbReference type="EMBL" id="OU015569">
    <property type="protein sequence ID" value="CAG5099894.1"/>
    <property type="molecule type" value="Genomic_DNA"/>
</dbReference>
<organism evidence="3 4">
    <name type="scientific">Oikopleura dioica</name>
    <name type="common">Tunicate</name>
    <dbReference type="NCBI Taxonomy" id="34765"/>
    <lineage>
        <taxon>Eukaryota</taxon>
        <taxon>Metazoa</taxon>
        <taxon>Chordata</taxon>
        <taxon>Tunicata</taxon>
        <taxon>Appendicularia</taxon>
        <taxon>Copelata</taxon>
        <taxon>Oikopleuridae</taxon>
        <taxon>Oikopleura</taxon>
    </lineage>
</organism>